<protein>
    <submittedName>
        <fullName evidence="2">Uncharacterized protein</fullName>
    </submittedName>
</protein>
<dbReference type="Proteomes" id="UP001205105">
    <property type="component" value="Unassembled WGS sequence"/>
</dbReference>
<name>A0AAD5DDV1_9CHLO</name>
<gene>
    <name evidence="2" type="ORF">COHA_009857</name>
</gene>
<proteinExistence type="predicted"/>
<reference evidence="2" key="1">
    <citation type="submission" date="2020-11" db="EMBL/GenBank/DDBJ databases">
        <title>Chlorella ohadii genome sequencing and assembly.</title>
        <authorList>
            <person name="Murik O."/>
            <person name="Treves H."/>
            <person name="Kedem I."/>
            <person name="Shotland Y."/>
            <person name="Kaplan A."/>
        </authorList>
    </citation>
    <scope>NUCLEOTIDE SEQUENCE</scope>
    <source>
        <strain evidence="2">1</strain>
    </source>
</reference>
<comment type="caution">
    <text evidence="2">The sequence shown here is derived from an EMBL/GenBank/DDBJ whole genome shotgun (WGS) entry which is preliminary data.</text>
</comment>
<evidence type="ECO:0000313" key="2">
    <source>
        <dbReference type="EMBL" id="KAI7836267.1"/>
    </source>
</evidence>
<keyword evidence="3" id="KW-1185">Reference proteome</keyword>
<evidence type="ECO:0000256" key="1">
    <source>
        <dbReference type="SAM" id="SignalP"/>
    </source>
</evidence>
<accession>A0AAD5DDV1</accession>
<feature type="signal peptide" evidence="1">
    <location>
        <begin position="1"/>
        <end position="19"/>
    </location>
</feature>
<feature type="chain" id="PRO_5042179338" evidence="1">
    <location>
        <begin position="20"/>
        <end position="210"/>
    </location>
</feature>
<sequence>MRALLCLALLALLAAPALAGGGHKPGPKPPKPFKVSGAVFADNRAINFAGKRVTYTPDADNKVDIVSNLLRANLTWQLVGKAGEGSTPANQSIYSVNWAFGAVVKTEINTTTGALSVELIDTKVTPIRPCKGKRLGPLVTITYEAERHRDRKVEIVVKPFIKIELVQKYIKPLNRWVKGTYATHLDVFVTLTEKPKEVLTGVLPQGLLLG</sequence>
<dbReference type="EMBL" id="JADXDR010000196">
    <property type="protein sequence ID" value="KAI7836267.1"/>
    <property type="molecule type" value="Genomic_DNA"/>
</dbReference>
<keyword evidence="1" id="KW-0732">Signal</keyword>
<evidence type="ECO:0000313" key="3">
    <source>
        <dbReference type="Proteomes" id="UP001205105"/>
    </source>
</evidence>
<organism evidence="2 3">
    <name type="scientific">Chlorella ohadii</name>
    <dbReference type="NCBI Taxonomy" id="2649997"/>
    <lineage>
        <taxon>Eukaryota</taxon>
        <taxon>Viridiplantae</taxon>
        <taxon>Chlorophyta</taxon>
        <taxon>core chlorophytes</taxon>
        <taxon>Trebouxiophyceae</taxon>
        <taxon>Chlorellales</taxon>
        <taxon>Chlorellaceae</taxon>
        <taxon>Chlorella clade</taxon>
        <taxon>Chlorella</taxon>
    </lineage>
</organism>
<dbReference type="AlphaFoldDB" id="A0AAD5DDV1"/>